<reference evidence="2 3" key="1">
    <citation type="submission" date="2018-07" db="EMBL/GenBank/DDBJ databases">
        <title>Genomic Encyclopedia of Type Strains, Phase III (KMG-III): the genomes of soil and plant-associated and newly described type strains.</title>
        <authorList>
            <person name="Whitman W."/>
        </authorList>
    </citation>
    <scope>NUCLEOTIDE SEQUENCE [LARGE SCALE GENOMIC DNA]</scope>
    <source>
        <strain evidence="2 3">31-25a</strain>
    </source>
</reference>
<proteinExistence type="predicted"/>
<evidence type="ECO:0000313" key="3">
    <source>
        <dbReference type="Proteomes" id="UP000253324"/>
    </source>
</evidence>
<dbReference type="InterPro" id="IPR053135">
    <property type="entry name" value="AKR2_Oxidoreductase"/>
</dbReference>
<dbReference type="RefSeq" id="WP_114432797.1">
    <property type="nucleotide sequence ID" value="NZ_QPJM01000029.1"/>
</dbReference>
<dbReference type="SUPFAM" id="SSF51430">
    <property type="entry name" value="NAD(P)-linked oxidoreductase"/>
    <property type="match status" value="1"/>
</dbReference>
<gene>
    <name evidence="2" type="ORF">C7476_1295</name>
</gene>
<organism evidence="2 3">
    <name type="scientific">Phyllobacterium bourgognense</name>
    <dbReference type="NCBI Taxonomy" id="314236"/>
    <lineage>
        <taxon>Bacteria</taxon>
        <taxon>Pseudomonadati</taxon>
        <taxon>Pseudomonadota</taxon>
        <taxon>Alphaproteobacteria</taxon>
        <taxon>Hyphomicrobiales</taxon>
        <taxon>Phyllobacteriaceae</taxon>
        <taxon>Phyllobacterium</taxon>
    </lineage>
</organism>
<dbReference type="Proteomes" id="UP000253324">
    <property type="component" value="Unassembled WGS sequence"/>
</dbReference>
<dbReference type="AlphaFoldDB" id="A0A368YGY0"/>
<dbReference type="EMBL" id="QPJM01000029">
    <property type="protein sequence ID" value="RCW78137.1"/>
    <property type="molecule type" value="Genomic_DNA"/>
</dbReference>
<feature type="domain" description="NADP-dependent oxidoreductase" evidence="1">
    <location>
        <begin position="51"/>
        <end position="289"/>
    </location>
</feature>
<dbReference type="Gene3D" id="3.20.20.100">
    <property type="entry name" value="NADP-dependent oxidoreductase domain"/>
    <property type="match status" value="1"/>
</dbReference>
<dbReference type="CDD" id="cd19095">
    <property type="entry name" value="AKR_PA4992-like"/>
    <property type="match status" value="1"/>
</dbReference>
<accession>A0A368YGY0</accession>
<protein>
    <submittedName>
        <fullName evidence="2">Diketogulonate reductase-like aldo/keto reductase</fullName>
    </submittedName>
</protein>
<dbReference type="InterPro" id="IPR036812">
    <property type="entry name" value="NAD(P)_OxRdtase_dom_sf"/>
</dbReference>
<dbReference type="Pfam" id="PF00248">
    <property type="entry name" value="Aldo_ket_red"/>
    <property type="match status" value="1"/>
</dbReference>
<dbReference type="PANTHER" id="PTHR43312:SF1">
    <property type="entry name" value="NADP-DEPENDENT OXIDOREDUCTASE DOMAIN-CONTAINING PROTEIN"/>
    <property type="match status" value="1"/>
</dbReference>
<name>A0A368YGY0_9HYPH</name>
<dbReference type="InterPro" id="IPR023210">
    <property type="entry name" value="NADP_OxRdtase_dom"/>
</dbReference>
<dbReference type="PANTHER" id="PTHR43312">
    <property type="entry name" value="D-THREO-ALDOSE 1-DEHYDROGENASE"/>
    <property type="match status" value="1"/>
</dbReference>
<dbReference type="OrthoDB" id="9783572at2"/>
<sequence length="309" mass="34223">MARRFSINRREALALIAGSGALAGFPDRLSAQVPAVLTRPIPSSGEEIPVIGLGSWITFNVGDDIKLQDECTAVMQAFFGAGGRLIDSSPMYGSAQKTIGYGLEKLSRPRTLFSADKVWISDPQSGREQIRQSQGFWGVPQFNLLQVHNLLSWDEHLQTLFEMKDAGQLTCVGITTSEGRRHSEIENIMTSQPIDFVQVTYNVLDRDVEERILPLATERKIAVIVNRPFRQGDLIAQMADHPLPDWVSEIGAKTWAQLMLKFIISHPAVTCAIPATANVAHVRENMEAATGAVMDPALRKRTIDYVERL</sequence>
<evidence type="ECO:0000259" key="1">
    <source>
        <dbReference type="Pfam" id="PF00248"/>
    </source>
</evidence>
<evidence type="ECO:0000313" key="2">
    <source>
        <dbReference type="EMBL" id="RCW78137.1"/>
    </source>
</evidence>
<keyword evidence="3" id="KW-1185">Reference proteome</keyword>
<comment type="caution">
    <text evidence="2">The sequence shown here is derived from an EMBL/GenBank/DDBJ whole genome shotgun (WGS) entry which is preliminary data.</text>
</comment>